<accession>A0AB38BVT2</accession>
<comment type="caution">
    <text evidence="1">The sequence shown here is derived from an EMBL/GenBank/DDBJ whole genome shotgun (WGS) entry which is preliminary data.</text>
</comment>
<gene>
    <name evidence="1" type="ORF">SAMN05444065_109282</name>
</gene>
<evidence type="ECO:0000313" key="1">
    <source>
        <dbReference type="EMBL" id="SFO21787.1"/>
    </source>
</evidence>
<organism evidence="1 2">
    <name type="scientific">Pseudomonas syringae</name>
    <dbReference type="NCBI Taxonomy" id="317"/>
    <lineage>
        <taxon>Bacteria</taxon>
        <taxon>Pseudomonadati</taxon>
        <taxon>Pseudomonadota</taxon>
        <taxon>Gammaproteobacteria</taxon>
        <taxon>Pseudomonadales</taxon>
        <taxon>Pseudomonadaceae</taxon>
        <taxon>Pseudomonas</taxon>
    </lineage>
</organism>
<name>A0AB38BVT2_PSESX</name>
<dbReference type="EMBL" id="FOVV01000009">
    <property type="protein sequence ID" value="SFO21787.1"/>
    <property type="molecule type" value="Genomic_DNA"/>
</dbReference>
<dbReference type="Proteomes" id="UP000183083">
    <property type="component" value="Unassembled WGS sequence"/>
</dbReference>
<reference evidence="1 2" key="1">
    <citation type="submission" date="2016-10" db="EMBL/GenBank/DDBJ databases">
        <authorList>
            <person name="Varghese N."/>
            <person name="Submissions S."/>
        </authorList>
    </citation>
    <scope>NUCLEOTIDE SEQUENCE [LARGE SCALE GENOMIC DNA]</scope>
    <source>
        <strain evidence="1 2">BS0292</strain>
    </source>
</reference>
<evidence type="ECO:0000313" key="2">
    <source>
        <dbReference type="Proteomes" id="UP000183083"/>
    </source>
</evidence>
<dbReference type="AlphaFoldDB" id="A0AB38BVT2"/>
<proteinExistence type="predicted"/>
<protein>
    <submittedName>
        <fullName evidence="1">Uncharacterized protein</fullName>
    </submittedName>
</protein>
<sequence>MRSAQLVQYNSVNYKNQFLPRFFFKTGVARDAAEVLSRNEFVMLRGIPFTFARNHLTQFVSTLSTIPWD</sequence>